<comment type="caution">
    <text evidence="2">The sequence shown here is derived from an EMBL/GenBank/DDBJ whole genome shotgun (WGS) entry which is preliminary data.</text>
</comment>
<feature type="domain" description="GST N-terminal" evidence="1">
    <location>
        <begin position="2"/>
        <end position="86"/>
    </location>
</feature>
<dbReference type="SFLD" id="SFLDG00358">
    <property type="entry name" value="Main_(cytGST)"/>
    <property type="match status" value="1"/>
</dbReference>
<dbReference type="Gene3D" id="1.20.1050.10">
    <property type="match status" value="1"/>
</dbReference>
<evidence type="ECO:0000259" key="1">
    <source>
        <dbReference type="PROSITE" id="PS50404"/>
    </source>
</evidence>
<dbReference type="SFLD" id="SFLDS00019">
    <property type="entry name" value="Glutathione_Transferase_(cytos"/>
    <property type="match status" value="1"/>
</dbReference>
<dbReference type="PROSITE" id="PS50404">
    <property type="entry name" value="GST_NTER"/>
    <property type="match status" value="1"/>
</dbReference>
<dbReference type="InterPro" id="IPR036282">
    <property type="entry name" value="Glutathione-S-Trfase_C_sf"/>
</dbReference>
<dbReference type="PATRIC" id="fig|573060.9.peg.1952"/>
<reference evidence="2 3" key="1">
    <citation type="submission" date="2009-05" db="EMBL/GenBank/DDBJ databases">
        <title>The draft genome of Acidovorax delafieldii 2AN.</title>
        <authorList>
            <consortium name="US DOE Joint Genome Institute (JGI-PGF)"/>
            <person name="Lucas S."/>
            <person name="Copeland A."/>
            <person name="Lapidus A."/>
            <person name="Glavina del Rio T."/>
            <person name="Tice H."/>
            <person name="Bruce D."/>
            <person name="Goodwin L."/>
            <person name="Pitluck S."/>
            <person name="Larimer F."/>
            <person name="Land M.L."/>
            <person name="Hauser L."/>
            <person name="Shelobolina E.S."/>
            <person name="Picardal F."/>
            <person name="Roden E."/>
            <person name="Emerson D."/>
        </authorList>
    </citation>
    <scope>NUCLEOTIDE SEQUENCE [LARGE SCALE GENOMIC DNA]</scope>
    <source>
        <strain evidence="2 3">2AN</strain>
    </source>
</reference>
<dbReference type="PANTHER" id="PTHR42673">
    <property type="entry name" value="MALEYLACETOACETATE ISOMERASE"/>
    <property type="match status" value="1"/>
</dbReference>
<dbReference type="RefSeq" id="WP_005798294.1">
    <property type="nucleotide sequence ID" value="NZ_ACQT01000136.1"/>
</dbReference>
<dbReference type="SUPFAM" id="SSF52833">
    <property type="entry name" value="Thioredoxin-like"/>
    <property type="match status" value="1"/>
</dbReference>
<dbReference type="InterPro" id="IPR040079">
    <property type="entry name" value="Glutathione_S-Trfase"/>
</dbReference>
<keyword evidence="3" id="KW-1185">Reference proteome</keyword>
<protein>
    <submittedName>
        <fullName evidence="2">Glutathione S-transferase domain protein</fullName>
    </submittedName>
</protein>
<dbReference type="AlphaFoldDB" id="C5T857"/>
<dbReference type="OrthoDB" id="9799538at2"/>
<dbReference type="PANTHER" id="PTHR42673:SF4">
    <property type="entry name" value="MALEYLACETOACETATE ISOMERASE"/>
    <property type="match status" value="1"/>
</dbReference>
<gene>
    <name evidence="2" type="ORF">AcdelDRAFT_3087</name>
</gene>
<dbReference type="CDD" id="cd03194">
    <property type="entry name" value="GST_C_3"/>
    <property type="match status" value="1"/>
</dbReference>
<name>C5T857_ACIDE</name>
<dbReference type="InterPro" id="IPR004045">
    <property type="entry name" value="Glutathione_S-Trfase_N"/>
</dbReference>
<dbReference type="CDD" id="cd03043">
    <property type="entry name" value="GST_N_1"/>
    <property type="match status" value="1"/>
</dbReference>
<evidence type="ECO:0000313" key="3">
    <source>
        <dbReference type="Proteomes" id="UP000003856"/>
    </source>
</evidence>
<dbReference type="Pfam" id="PF13410">
    <property type="entry name" value="GST_C_2"/>
    <property type="match status" value="1"/>
</dbReference>
<dbReference type="Gene3D" id="3.40.30.10">
    <property type="entry name" value="Glutaredoxin"/>
    <property type="match status" value="1"/>
</dbReference>
<proteinExistence type="predicted"/>
<sequence length="227" mass="25798">MLKLYIGNKNYSSWSMRPWVLLRQAGIVFEEVRVRFDSFEADSQFKRAIGAVSPTGKVPVLVDGDLVVWDTLAIAEYVAETHPEQHLWPQDAKARARARSVCAEMHSGFTALRGNCPMNIEADLATTGALLWRDKAAVRADVQRLVEMWTDLLAQYGGPLLFGEFTIADAFYAPVCMRLHSYGLPVPPHIQDYVQRVRQLPGVKAWIDEALTEQDFRAFEEPYRLQR</sequence>
<accession>C5T857</accession>
<dbReference type="Proteomes" id="UP000003856">
    <property type="component" value="Unassembled WGS sequence"/>
</dbReference>
<dbReference type="InterPro" id="IPR036249">
    <property type="entry name" value="Thioredoxin-like_sf"/>
</dbReference>
<dbReference type="GO" id="GO:0016034">
    <property type="term" value="F:maleylacetoacetate isomerase activity"/>
    <property type="evidence" value="ECO:0007669"/>
    <property type="project" value="TreeGrafter"/>
</dbReference>
<dbReference type="Pfam" id="PF13409">
    <property type="entry name" value="GST_N_2"/>
    <property type="match status" value="1"/>
</dbReference>
<dbReference type="GO" id="GO:0006749">
    <property type="term" value="P:glutathione metabolic process"/>
    <property type="evidence" value="ECO:0007669"/>
    <property type="project" value="TreeGrafter"/>
</dbReference>
<organism evidence="2 3">
    <name type="scientific">Acidovorax delafieldii 2AN</name>
    <dbReference type="NCBI Taxonomy" id="573060"/>
    <lineage>
        <taxon>Bacteria</taxon>
        <taxon>Pseudomonadati</taxon>
        <taxon>Pseudomonadota</taxon>
        <taxon>Betaproteobacteria</taxon>
        <taxon>Burkholderiales</taxon>
        <taxon>Comamonadaceae</taxon>
        <taxon>Acidovorax</taxon>
    </lineage>
</organism>
<evidence type="ECO:0000313" key="2">
    <source>
        <dbReference type="EMBL" id="EER59339.1"/>
    </source>
</evidence>
<dbReference type="GO" id="GO:0004364">
    <property type="term" value="F:glutathione transferase activity"/>
    <property type="evidence" value="ECO:0007669"/>
    <property type="project" value="TreeGrafter"/>
</dbReference>
<dbReference type="EMBL" id="ACQT01000136">
    <property type="protein sequence ID" value="EER59339.1"/>
    <property type="molecule type" value="Genomic_DNA"/>
</dbReference>
<dbReference type="GO" id="GO:0006559">
    <property type="term" value="P:L-phenylalanine catabolic process"/>
    <property type="evidence" value="ECO:0007669"/>
    <property type="project" value="TreeGrafter"/>
</dbReference>
<dbReference type="SUPFAM" id="SSF47616">
    <property type="entry name" value="GST C-terminal domain-like"/>
    <property type="match status" value="1"/>
</dbReference>
<keyword evidence="2" id="KW-0808">Transferase</keyword>